<accession>A0A2H1ED81</accession>
<dbReference type="KEGG" id="tmar:MARIT_2636"/>
<keyword evidence="2" id="KW-1185">Reference proteome</keyword>
<sequence length="650" mass="76490">MKKKILIACLFIGFIKIGICQKKNSTKIGRVSKKDLEITSYEKDTTANAFVLLEHSNTYIDEKNNYNFVSDYYFKKKLLTKAASDISIVSILLYKKEKINQIEGITYNLNNGNIDKTVLSPKSIFEKQINENWKEVTFTLPNIKEGSVIEYVYSISSPYQRLPEWNFQSDIPKVKSRYTSSILGNWKYNIRIIGNLKLDIDNPTIKKNCVYVAGIGNGHCSNLEYEMNDIPAFKEEEYMLSKKNFISRLCFDLISFTQVDGRIKKYTKTWKDADKALKNNFLDRQSLKKSYFKNNIPSEILAESDNLKRTKKIYHFIQNHFTWNEKYWPSRKIKLKKAFQEKIGNIFDINLSLFNSLKAANINCKLILASTRSKGLLTKLYPIYDEFNYLIVKAFINDKEYLLDATNKNFPFGLIRFEALNEYGRLMDFKKGSSWIPLSPAIISKKRTMVTLKLEEGFFKGTINRSKSGYYTVEKRNELKTINENSYLENFESKFPHIEVENYTHKNLYDLDKSLRENFEVNIDFENTDQNNKLRIFPFFLEKQNKNPFKLKERNYPVNFGFSRNSSYLLSLEIPKGYKVSKLPKSKKLNLPNNGGTFIYQMNSSGNTIMLIFKFILHKKRFSNNEYFYLKEFYKQLIDKQNEYIELERI</sequence>
<dbReference type="EMBL" id="LT634361">
    <property type="protein sequence ID" value="SFZ84201.1"/>
    <property type="molecule type" value="Genomic_DNA"/>
</dbReference>
<name>A0A2H1ED81_9FLAO</name>
<dbReference type="AlphaFoldDB" id="A0A2H1ED81"/>
<reference evidence="1 2" key="1">
    <citation type="submission" date="2016-11" db="EMBL/GenBank/DDBJ databases">
        <authorList>
            <person name="Jaros S."/>
            <person name="Januszkiewicz K."/>
            <person name="Wedrychowicz H."/>
        </authorList>
    </citation>
    <scope>NUCLEOTIDE SEQUENCE [LARGE SCALE GENOMIC DNA]</scope>
    <source>
        <strain evidence="1">NCIMB 2154T</strain>
    </source>
</reference>
<gene>
    <name evidence="1" type="ORF">MARIT_2636</name>
</gene>
<dbReference type="RefSeq" id="WP_100211694.1">
    <property type="nucleotide sequence ID" value="NZ_CP138495.1"/>
</dbReference>
<dbReference type="Gene3D" id="2.60.40.3140">
    <property type="match status" value="1"/>
</dbReference>
<dbReference type="GeneID" id="47724099"/>
<evidence type="ECO:0000313" key="2">
    <source>
        <dbReference type="Proteomes" id="UP000231564"/>
    </source>
</evidence>
<dbReference type="Proteomes" id="UP000231564">
    <property type="component" value="Chromosome MARIT"/>
</dbReference>
<dbReference type="OrthoDB" id="8595007at2"/>
<organism evidence="1 2">
    <name type="scientific">Tenacibaculum maritimum NCIMB 2154</name>
    <dbReference type="NCBI Taxonomy" id="1349785"/>
    <lineage>
        <taxon>Bacteria</taxon>
        <taxon>Pseudomonadati</taxon>
        <taxon>Bacteroidota</taxon>
        <taxon>Flavobacteriia</taxon>
        <taxon>Flavobacteriales</taxon>
        <taxon>Flavobacteriaceae</taxon>
        <taxon>Tenacibaculum</taxon>
    </lineage>
</organism>
<evidence type="ECO:0008006" key="3">
    <source>
        <dbReference type="Google" id="ProtNLM"/>
    </source>
</evidence>
<protein>
    <recommendedName>
        <fullName evidence="3">DUF3857 domain-containing protein</fullName>
    </recommendedName>
</protein>
<proteinExistence type="predicted"/>
<dbReference type="Gene3D" id="3.10.620.30">
    <property type="match status" value="1"/>
</dbReference>
<evidence type="ECO:0000313" key="1">
    <source>
        <dbReference type="EMBL" id="SFZ84201.1"/>
    </source>
</evidence>
<dbReference type="Gene3D" id="2.60.120.1130">
    <property type="match status" value="1"/>
</dbReference>
<dbReference type="STRING" id="1349785.GCA_000509405_00455"/>